<keyword evidence="4" id="KW-1185">Reference proteome</keyword>
<evidence type="ECO:0000259" key="2">
    <source>
        <dbReference type="Pfam" id="PF00582"/>
    </source>
</evidence>
<dbReference type="InterPro" id="IPR006016">
    <property type="entry name" value="UspA"/>
</dbReference>
<evidence type="ECO:0000313" key="4">
    <source>
        <dbReference type="Proteomes" id="UP001596390"/>
    </source>
</evidence>
<comment type="similarity">
    <text evidence="1">Belongs to the universal stress protein A family.</text>
</comment>
<feature type="domain" description="UspA" evidence="2">
    <location>
        <begin position="1"/>
        <end position="139"/>
    </location>
</feature>
<dbReference type="Gene3D" id="3.40.50.620">
    <property type="entry name" value="HUPs"/>
    <property type="match status" value="1"/>
</dbReference>
<dbReference type="EMBL" id="JBHSZZ010000008">
    <property type="protein sequence ID" value="MFC7185741.1"/>
    <property type="molecule type" value="Genomic_DNA"/>
</dbReference>
<accession>A0ABD5YCM3</accession>
<dbReference type="InterPro" id="IPR014729">
    <property type="entry name" value="Rossmann-like_a/b/a_fold"/>
</dbReference>
<dbReference type="RefSeq" id="WP_267662725.1">
    <property type="nucleotide sequence ID" value="NZ_JAODIX010000008.1"/>
</dbReference>
<evidence type="ECO:0000256" key="1">
    <source>
        <dbReference type="ARBA" id="ARBA00008791"/>
    </source>
</evidence>
<organism evidence="3 4">
    <name type="scientific">Halorubrum yunnanense</name>
    <dbReference type="NCBI Taxonomy" id="1526162"/>
    <lineage>
        <taxon>Archaea</taxon>
        <taxon>Methanobacteriati</taxon>
        <taxon>Methanobacteriota</taxon>
        <taxon>Stenosarchaea group</taxon>
        <taxon>Halobacteria</taxon>
        <taxon>Halobacteriales</taxon>
        <taxon>Haloferacaceae</taxon>
        <taxon>Halorubrum</taxon>
    </lineage>
</organism>
<dbReference type="PANTHER" id="PTHR46268:SF6">
    <property type="entry name" value="UNIVERSAL STRESS PROTEIN UP12"/>
    <property type="match status" value="1"/>
</dbReference>
<dbReference type="Proteomes" id="UP001596390">
    <property type="component" value="Unassembled WGS sequence"/>
</dbReference>
<dbReference type="InterPro" id="IPR006015">
    <property type="entry name" value="Universal_stress_UspA"/>
</dbReference>
<dbReference type="PANTHER" id="PTHR46268">
    <property type="entry name" value="STRESS RESPONSE PROTEIN NHAX"/>
    <property type="match status" value="1"/>
</dbReference>
<protein>
    <submittedName>
        <fullName evidence="3">Universal stress protein</fullName>
    </submittedName>
</protein>
<evidence type="ECO:0000313" key="3">
    <source>
        <dbReference type="EMBL" id="MFC7185741.1"/>
    </source>
</evidence>
<gene>
    <name evidence="3" type="ORF">ACFQMK_02295</name>
</gene>
<proteinExistence type="inferred from homology"/>
<comment type="caution">
    <text evidence="3">The sequence shown here is derived from an EMBL/GenBank/DDBJ whole genome shotgun (WGS) entry which is preliminary data.</text>
</comment>
<dbReference type="AlphaFoldDB" id="A0ABD5YCM3"/>
<dbReference type="PRINTS" id="PR01438">
    <property type="entry name" value="UNVRSLSTRESS"/>
</dbReference>
<name>A0ABD5YCM3_9EURY</name>
<dbReference type="CDD" id="cd00293">
    <property type="entry name" value="USP-like"/>
    <property type="match status" value="1"/>
</dbReference>
<sequence length="139" mass="14681">MVERVLVAMDGSELSKRALRYALDAHRDADVTVLHVVGEPSGMMGAATGIALADDSEERVRELSEDVFEQAGEIASEHGVAVGVESEVGSPASRIVERAEEFDVVVIGTHSGSLADRLLVGNVAKSVFQNSPVPVTVVR</sequence>
<dbReference type="Pfam" id="PF00582">
    <property type="entry name" value="Usp"/>
    <property type="match status" value="1"/>
</dbReference>
<reference evidence="3 4" key="1">
    <citation type="journal article" date="2019" name="Int. J. Syst. Evol. Microbiol.">
        <title>The Global Catalogue of Microorganisms (GCM) 10K type strain sequencing project: providing services to taxonomists for standard genome sequencing and annotation.</title>
        <authorList>
            <consortium name="The Broad Institute Genomics Platform"/>
            <consortium name="The Broad Institute Genome Sequencing Center for Infectious Disease"/>
            <person name="Wu L."/>
            <person name="Ma J."/>
        </authorList>
    </citation>
    <scope>NUCLEOTIDE SEQUENCE [LARGE SCALE GENOMIC DNA]</scope>
    <source>
        <strain evidence="3 4">Q85</strain>
    </source>
</reference>
<dbReference type="SUPFAM" id="SSF52402">
    <property type="entry name" value="Adenine nucleotide alpha hydrolases-like"/>
    <property type="match status" value="1"/>
</dbReference>